<dbReference type="GO" id="GO:0097367">
    <property type="term" value="F:carbohydrate derivative binding"/>
    <property type="evidence" value="ECO:0007669"/>
    <property type="project" value="InterPro"/>
</dbReference>
<dbReference type="PANTHER" id="PTHR43443">
    <property type="entry name" value="3-HEXULOSE-6-PHOSPHATE ISOMERASE"/>
    <property type="match status" value="1"/>
</dbReference>
<dbReference type="Pfam" id="PF01380">
    <property type="entry name" value="SIS"/>
    <property type="match status" value="1"/>
</dbReference>
<evidence type="ECO:0000313" key="4">
    <source>
        <dbReference type="Proteomes" id="UP000612456"/>
    </source>
</evidence>
<comment type="caution">
    <text evidence="3">The sequence shown here is derived from an EMBL/GenBank/DDBJ whole genome shotgun (WGS) entry which is preliminary data.</text>
</comment>
<evidence type="ECO:0000256" key="1">
    <source>
        <dbReference type="ARBA" id="ARBA00009235"/>
    </source>
</evidence>
<keyword evidence="4" id="KW-1185">Reference proteome</keyword>
<dbReference type="PANTHER" id="PTHR43443:SF1">
    <property type="entry name" value="3-HEXULOSE-6-PHOSPHATE ISOMERASE"/>
    <property type="match status" value="1"/>
</dbReference>
<evidence type="ECO:0000313" key="3">
    <source>
        <dbReference type="EMBL" id="GGD48581.1"/>
    </source>
</evidence>
<reference evidence="3" key="1">
    <citation type="journal article" date="2014" name="Int. J. Syst. Evol. Microbiol.">
        <title>Complete genome sequence of Corynebacterium casei LMG S-19264T (=DSM 44701T), isolated from a smear-ripened cheese.</title>
        <authorList>
            <consortium name="US DOE Joint Genome Institute (JGI-PGF)"/>
            <person name="Walter F."/>
            <person name="Albersmeier A."/>
            <person name="Kalinowski J."/>
            <person name="Ruckert C."/>
        </authorList>
    </citation>
    <scope>NUCLEOTIDE SEQUENCE</scope>
    <source>
        <strain evidence="3">CGMCC 1.15178</strain>
    </source>
</reference>
<feature type="domain" description="SIS" evidence="2">
    <location>
        <begin position="29"/>
        <end position="172"/>
    </location>
</feature>
<dbReference type="GO" id="GO:1901135">
    <property type="term" value="P:carbohydrate derivative metabolic process"/>
    <property type="evidence" value="ECO:0007669"/>
    <property type="project" value="InterPro"/>
</dbReference>
<dbReference type="InterPro" id="IPR001347">
    <property type="entry name" value="SIS_dom"/>
</dbReference>
<evidence type="ECO:0000259" key="2">
    <source>
        <dbReference type="PROSITE" id="PS51464"/>
    </source>
</evidence>
<dbReference type="PROSITE" id="PS51464">
    <property type="entry name" value="SIS"/>
    <property type="match status" value="1"/>
</dbReference>
<dbReference type="Proteomes" id="UP000612456">
    <property type="component" value="Unassembled WGS sequence"/>
</dbReference>
<organism evidence="3 4">
    <name type="scientific">Paenibacillus nasutitermitis</name>
    <dbReference type="NCBI Taxonomy" id="1652958"/>
    <lineage>
        <taxon>Bacteria</taxon>
        <taxon>Bacillati</taxon>
        <taxon>Bacillota</taxon>
        <taxon>Bacilli</taxon>
        <taxon>Bacillales</taxon>
        <taxon>Paenibacillaceae</taxon>
        <taxon>Paenibacillus</taxon>
    </lineage>
</organism>
<dbReference type="SUPFAM" id="SSF53697">
    <property type="entry name" value="SIS domain"/>
    <property type="match status" value="1"/>
</dbReference>
<reference evidence="3" key="2">
    <citation type="submission" date="2020-09" db="EMBL/GenBank/DDBJ databases">
        <authorList>
            <person name="Sun Q."/>
            <person name="Zhou Y."/>
        </authorList>
    </citation>
    <scope>NUCLEOTIDE SEQUENCE</scope>
    <source>
        <strain evidence="3">CGMCC 1.15178</strain>
    </source>
</reference>
<protein>
    <submittedName>
        <fullName evidence="3">3-hexulose-6-phosphate isomerase</fullName>
    </submittedName>
</protein>
<sequence>MGITLYTDKIITELSHCLKGISAEAVDQLAGRIIASEKIFVAGAGRSGLMMKALAMRLMHMGYSAHVVGETTTPGISRDDVLIIGSGSGETASLLSMVRKAKAIGASVAVATISADSSIGALSDIVVRIPASSKEQTDSGAITAQPMGSLFEQSLLLLSDALILSLMDRQKLDSSKMFGNHANLE</sequence>
<dbReference type="EMBL" id="BMHP01000001">
    <property type="protein sequence ID" value="GGD48581.1"/>
    <property type="molecule type" value="Genomic_DNA"/>
</dbReference>
<dbReference type="AlphaFoldDB" id="A0A916YKV7"/>
<accession>A0A916YKV7</accession>
<dbReference type="CDD" id="cd05005">
    <property type="entry name" value="SIS_PHI"/>
    <property type="match status" value="1"/>
</dbReference>
<dbReference type="Gene3D" id="3.40.50.10490">
    <property type="entry name" value="Glucose-6-phosphate isomerase like protein, domain 1"/>
    <property type="match status" value="1"/>
</dbReference>
<dbReference type="RefSeq" id="WP_188988385.1">
    <property type="nucleotide sequence ID" value="NZ_BMHP01000001.1"/>
</dbReference>
<dbReference type="InterPro" id="IPR017552">
    <property type="entry name" value="PHI/rmpB"/>
</dbReference>
<keyword evidence="3" id="KW-0413">Isomerase</keyword>
<gene>
    <name evidence="3" type="primary">hxlB</name>
    <name evidence="3" type="ORF">GCM10010911_02620</name>
</gene>
<dbReference type="InterPro" id="IPR046348">
    <property type="entry name" value="SIS_dom_sf"/>
</dbReference>
<proteinExistence type="inferred from homology"/>
<dbReference type="GO" id="GO:0016853">
    <property type="term" value="F:isomerase activity"/>
    <property type="evidence" value="ECO:0007669"/>
    <property type="project" value="UniProtKB-KW"/>
</dbReference>
<dbReference type="NCBIfam" id="TIGR03127">
    <property type="entry name" value="RuMP_HxlB"/>
    <property type="match status" value="1"/>
</dbReference>
<comment type="similarity">
    <text evidence="1">Belongs to the SIS family. PHI subfamily.</text>
</comment>
<name>A0A916YKV7_9BACL</name>